<comment type="caution">
    <text evidence="4">The sequence shown here is derived from an EMBL/GenBank/DDBJ whole genome shotgun (WGS) entry which is preliminary data.</text>
</comment>
<dbReference type="Gene3D" id="3.80.10.10">
    <property type="entry name" value="Ribonuclease Inhibitor"/>
    <property type="match status" value="2"/>
</dbReference>
<feature type="region of interest" description="Disordered" evidence="2">
    <location>
        <begin position="23"/>
        <end position="81"/>
    </location>
</feature>
<reference evidence="4 5" key="1">
    <citation type="submission" date="2024-04" db="EMBL/GenBank/DDBJ databases">
        <title>Symmetric and asymmetric DNA N6-adenine methylation regulates different biological responses in Mucorales.</title>
        <authorList>
            <consortium name="Lawrence Berkeley National Laboratory"/>
            <person name="Lax C."/>
            <person name="Mondo S.J."/>
            <person name="Osorio-Concepcion M."/>
            <person name="Muszewska A."/>
            <person name="Corrochano-Luque M."/>
            <person name="Gutierrez G."/>
            <person name="Riley R."/>
            <person name="Lipzen A."/>
            <person name="Guo J."/>
            <person name="Hundley H."/>
            <person name="Amirebrahimi M."/>
            <person name="Ng V."/>
            <person name="Lorenzo-Gutierrez D."/>
            <person name="Binder U."/>
            <person name="Yang J."/>
            <person name="Song Y."/>
            <person name="Canovas D."/>
            <person name="Navarro E."/>
            <person name="Freitag M."/>
            <person name="Gabaldon T."/>
            <person name="Grigoriev I.V."/>
            <person name="Corrochano L.M."/>
            <person name="Nicolas F.E."/>
            <person name="Garre V."/>
        </authorList>
    </citation>
    <scope>NUCLEOTIDE SEQUENCE [LARGE SCALE GENOMIC DNA]</scope>
    <source>
        <strain evidence="4 5">L51</strain>
    </source>
</reference>
<dbReference type="PANTHER" id="PTHR48060">
    <property type="entry name" value="DNA DAMAGE-REPAIR/TOLERATION PROTEIN DRT100"/>
    <property type="match status" value="1"/>
</dbReference>
<evidence type="ECO:0000313" key="5">
    <source>
        <dbReference type="Proteomes" id="UP001448207"/>
    </source>
</evidence>
<feature type="signal peptide" evidence="3">
    <location>
        <begin position="1"/>
        <end position="20"/>
    </location>
</feature>
<proteinExistence type="predicted"/>
<evidence type="ECO:0000256" key="1">
    <source>
        <dbReference type="ARBA" id="ARBA00022729"/>
    </source>
</evidence>
<dbReference type="InterPro" id="IPR032675">
    <property type="entry name" value="LRR_dom_sf"/>
</dbReference>
<dbReference type="PRINTS" id="PR00019">
    <property type="entry name" value="LEURICHRPT"/>
</dbReference>
<name>A0ABR3AHY0_PHYBL</name>
<evidence type="ECO:0008006" key="6">
    <source>
        <dbReference type="Google" id="ProtNLM"/>
    </source>
</evidence>
<dbReference type="Proteomes" id="UP001448207">
    <property type="component" value="Unassembled WGS sequence"/>
</dbReference>
<keyword evidence="5" id="KW-1185">Reference proteome</keyword>
<evidence type="ECO:0000256" key="2">
    <source>
        <dbReference type="SAM" id="MobiDB-lite"/>
    </source>
</evidence>
<feature type="chain" id="PRO_5046066976" description="Leucine-rich repeat-containing N-terminal plant-type domain-containing protein" evidence="3">
    <location>
        <begin position="21"/>
        <end position="461"/>
    </location>
</feature>
<dbReference type="EMBL" id="JBCLYO010000051">
    <property type="protein sequence ID" value="KAL0073771.1"/>
    <property type="molecule type" value="Genomic_DNA"/>
</dbReference>
<accession>A0ABR3AHY0</accession>
<protein>
    <recommendedName>
        <fullName evidence="6">Leucine-rich repeat-containing N-terminal plant-type domain-containing protein</fullName>
    </recommendedName>
</protein>
<feature type="compositionally biased region" description="Acidic residues" evidence="2">
    <location>
        <begin position="23"/>
        <end position="41"/>
    </location>
</feature>
<dbReference type="InterPro" id="IPR001611">
    <property type="entry name" value="Leu-rich_rpt"/>
</dbReference>
<dbReference type="SUPFAM" id="SSF52058">
    <property type="entry name" value="L domain-like"/>
    <property type="match status" value="1"/>
</dbReference>
<dbReference type="Pfam" id="PF00560">
    <property type="entry name" value="LRR_1"/>
    <property type="match status" value="2"/>
</dbReference>
<dbReference type="InterPro" id="IPR053211">
    <property type="entry name" value="DNA_repair-toleration"/>
</dbReference>
<sequence length="461" mass="49730">MNPRLLFLLLLGILVSIAYAQDEPEESLGEDQDYDSTEDDSSLIPPVSEEEAQPNDNSSSDGIDFVDPALSPETSPSDPGLSTVIPLNSIVSEATCSALSQWYKELGGTNWKTKTGWESTNMTSCCSWYNVHCSKFGQVDKINLSRNNLLGQLPDNLNNFPELIHLDMSHNEITGSIPSSINSAIKLQTIKFDYNKLSGDLPPVLGSLPSLTNVHLKNNSFTGTVPAAWGSIPTLKGLFLSNNKLKGGFPVAIQTMPSLEVLKQSSTFDNTVRNLKGNRLLGSIPESMGSITSLTSLVLSHQMLNGSIPESLYGLSNLVSLDLSRNRLTGNLSEKISGLVKLQKLTMSHNGLSGPIPPQLGSLQKLQLLTLNYNMFNGQFPPAEAPKPLGYCYMVPNQFQVCSDTNSITDVNSLAFQCAVDCASTRRANSTQTSKASGQLDIYGLVTLIAIALGLISVTLL</sequence>
<evidence type="ECO:0000256" key="3">
    <source>
        <dbReference type="SAM" id="SignalP"/>
    </source>
</evidence>
<organism evidence="4 5">
    <name type="scientific">Phycomyces blakesleeanus</name>
    <dbReference type="NCBI Taxonomy" id="4837"/>
    <lineage>
        <taxon>Eukaryota</taxon>
        <taxon>Fungi</taxon>
        <taxon>Fungi incertae sedis</taxon>
        <taxon>Mucoromycota</taxon>
        <taxon>Mucoromycotina</taxon>
        <taxon>Mucoromycetes</taxon>
        <taxon>Mucorales</taxon>
        <taxon>Phycomycetaceae</taxon>
        <taxon>Phycomyces</taxon>
    </lineage>
</organism>
<gene>
    <name evidence="4" type="ORF">J3Q64DRAFT_1842543</name>
</gene>
<keyword evidence="1 3" id="KW-0732">Signal</keyword>
<dbReference type="PANTHER" id="PTHR48060:SF21">
    <property type="entry name" value="L DOMAIN-LIKE PROTEIN"/>
    <property type="match status" value="1"/>
</dbReference>
<evidence type="ECO:0000313" key="4">
    <source>
        <dbReference type="EMBL" id="KAL0073771.1"/>
    </source>
</evidence>
<dbReference type="Pfam" id="PF13855">
    <property type="entry name" value="LRR_8"/>
    <property type="match status" value="2"/>
</dbReference>